<evidence type="ECO:0000256" key="3">
    <source>
        <dbReference type="ARBA" id="ARBA00023187"/>
    </source>
</evidence>
<evidence type="ECO:0000259" key="6">
    <source>
        <dbReference type="PROSITE" id="PS50102"/>
    </source>
</evidence>
<dbReference type="PROSITE" id="PS50102">
    <property type="entry name" value="RRM"/>
    <property type="match status" value="2"/>
</dbReference>
<dbReference type="InterPro" id="IPR012677">
    <property type="entry name" value="Nucleotide-bd_a/b_plait_sf"/>
</dbReference>
<dbReference type="FunFam" id="3.30.70.330:FF:000097">
    <property type="entry name" value="U2 snRNP auxiliary factor large subunit"/>
    <property type="match status" value="1"/>
</dbReference>
<evidence type="ECO:0000313" key="8">
    <source>
        <dbReference type="Proteomes" id="UP000266841"/>
    </source>
</evidence>
<keyword evidence="2 4" id="KW-0694">RNA-binding</keyword>
<keyword evidence="8" id="KW-1185">Reference proteome</keyword>
<evidence type="ECO:0000256" key="2">
    <source>
        <dbReference type="ARBA" id="ARBA00022884"/>
    </source>
</evidence>
<dbReference type="Proteomes" id="UP000266841">
    <property type="component" value="Unassembled WGS sequence"/>
</dbReference>
<sequence>MTDDASAAPTATGTTTGGTAIMIATGDGEDPDQGHGAGRGTATTTAGIGVTTGTGGTMGGGSGPDTKLSRELFVGNTPPGTSEALLMQFLSGAMSRVNLCPPDVTPIVTCRKNDKFCFIELATVDLANKALNLNGIPFLGSSLRVARPSKYSGPHVPSQTWQQLTGQPLPPGMAAVPENTGVTMALSGEDKLSRELFIGNTTPEMTAEMLRDFLGRAMEQVGLSTMPGNPIVTVRPSAKFAFIEVRSMQEAANALNLNNIPYLGAQLRVGRPSKYSGPETPHGNWEDILAKFMSGELHLKNNATQANPLVQQAHAVAAAASSLAPSLASVPPLASKASPSPVVELRHMLTQQDLDDDNEYNDILEDTRDECSSFGTLKNIVIPRKGPGATKIFLEYMTAEDAGKAIAGLAGRTFDGRKVTAVYFDTVKFANEDYSD</sequence>
<reference evidence="7 8" key="1">
    <citation type="journal article" date="2012" name="Genome Biol.">
        <title>Genome and low-iron response of an oceanic diatom adapted to chronic iron limitation.</title>
        <authorList>
            <person name="Lommer M."/>
            <person name="Specht M."/>
            <person name="Roy A.S."/>
            <person name="Kraemer L."/>
            <person name="Andreson R."/>
            <person name="Gutowska M.A."/>
            <person name="Wolf J."/>
            <person name="Bergner S.V."/>
            <person name="Schilhabel M.B."/>
            <person name="Klostermeier U.C."/>
            <person name="Beiko R.G."/>
            <person name="Rosenstiel P."/>
            <person name="Hippler M."/>
            <person name="Laroche J."/>
        </authorList>
    </citation>
    <scope>NUCLEOTIDE SEQUENCE [LARGE SCALE GENOMIC DNA]</scope>
    <source>
        <strain evidence="7 8">CCMP1005</strain>
    </source>
</reference>
<dbReference type="SUPFAM" id="SSF54928">
    <property type="entry name" value="RNA-binding domain, RBD"/>
    <property type="match status" value="3"/>
</dbReference>
<dbReference type="EMBL" id="AGNL01013575">
    <property type="protein sequence ID" value="EJK67169.1"/>
    <property type="molecule type" value="Genomic_DNA"/>
</dbReference>
<dbReference type="OrthoDB" id="5411533at2759"/>
<name>K0SQC2_THAOC</name>
<dbReference type="PANTHER" id="PTHR23139">
    <property type="entry name" value="RNA-BINDING PROTEIN"/>
    <property type="match status" value="1"/>
</dbReference>
<dbReference type="AlphaFoldDB" id="K0SQC2"/>
<dbReference type="Pfam" id="PF00076">
    <property type="entry name" value="RRM_1"/>
    <property type="match status" value="2"/>
</dbReference>
<feature type="region of interest" description="Disordered" evidence="5">
    <location>
        <begin position="1"/>
        <end position="69"/>
    </location>
</feature>
<dbReference type="InterPro" id="IPR000504">
    <property type="entry name" value="RRM_dom"/>
</dbReference>
<dbReference type="GO" id="GO:0003723">
    <property type="term" value="F:RNA binding"/>
    <property type="evidence" value="ECO:0007669"/>
    <property type="project" value="UniProtKB-UniRule"/>
</dbReference>
<evidence type="ECO:0000256" key="5">
    <source>
        <dbReference type="SAM" id="MobiDB-lite"/>
    </source>
</evidence>
<dbReference type="SMART" id="SM00360">
    <property type="entry name" value="RRM"/>
    <property type="match status" value="3"/>
</dbReference>
<keyword evidence="3" id="KW-0508">mRNA splicing</keyword>
<feature type="compositionally biased region" description="Low complexity" evidence="5">
    <location>
        <begin position="1"/>
        <end position="26"/>
    </location>
</feature>
<protein>
    <recommendedName>
        <fullName evidence="6">RRM domain-containing protein</fullName>
    </recommendedName>
</protein>
<dbReference type="GO" id="GO:0008380">
    <property type="term" value="P:RNA splicing"/>
    <property type="evidence" value="ECO:0007669"/>
    <property type="project" value="UniProtKB-KW"/>
</dbReference>
<feature type="domain" description="RRM" evidence="6">
    <location>
        <begin position="194"/>
        <end position="274"/>
    </location>
</feature>
<dbReference type="Gene3D" id="3.30.70.330">
    <property type="match status" value="3"/>
</dbReference>
<feature type="compositionally biased region" description="Low complexity" evidence="5">
    <location>
        <begin position="40"/>
        <end position="49"/>
    </location>
</feature>
<feature type="compositionally biased region" description="Gly residues" evidence="5">
    <location>
        <begin position="50"/>
        <end position="63"/>
    </location>
</feature>
<dbReference type="CDD" id="cd12232">
    <property type="entry name" value="RRM3_U2AF65"/>
    <property type="match status" value="1"/>
</dbReference>
<evidence type="ECO:0000256" key="4">
    <source>
        <dbReference type="PROSITE-ProRule" id="PRU00176"/>
    </source>
</evidence>
<evidence type="ECO:0000256" key="1">
    <source>
        <dbReference type="ARBA" id="ARBA00022664"/>
    </source>
</evidence>
<dbReference type="GO" id="GO:0006397">
    <property type="term" value="P:mRNA processing"/>
    <property type="evidence" value="ECO:0007669"/>
    <property type="project" value="UniProtKB-KW"/>
</dbReference>
<accession>K0SQC2</accession>
<gene>
    <name evidence="7" type="ORF">THAOC_11833</name>
</gene>
<feature type="domain" description="RRM" evidence="6">
    <location>
        <begin position="70"/>
        <end position="150"/>
    </location>
</feature>
<dbReference type="OMA" id="IVMTSFY"/>
<comment type="caution">
    <text evidence="7">The sequence shown here is derived from an EMBL/GenBank/DDBJ whole genome shotgun (WGS) entry which is preliminary data.</text>
</comment>
<dbReference type="InterPro" id="IPR035979">
    <property type="entry name" value="RBD_domain_sf"/>
</dbReference>
<dbReference type="eggNOG" id="KOG0120">
    <property type="taxonomic scope" value="Eukaryota"/>
</dbReference>
<evidence type="ECO:0000313" key="7">
    <source>
        <dbReference type="EMBL" id="EJK67169.1"/>
    </source>
</evidence>
<organism evidence="7 8">
    <name type="scientific">Thalassiosira oceanica</name>
    <name type="common">Marine diatom</name>
    <dbReference type="NCBI Taxonomy" id="159749"/>
    <lineage>
        <taxon>Eukaryota</taxon>
        <taxon>Sar</taxon>
        <taxon>Stramenopiles</taxon>
        <taxon>Ochrophyta</taxon>
        <taxon>Bacillariophyta</taxon>
        <taxon>Coscinodiscophyceae</taxon>
        <taxon>Thalassiosirophycidae</taxon>
        <taxon>Thalassiosirales</taxon>
        <taxon>Thalassiosiraceae</taxon>
        <taxon>Thalassiosira</taxon>
    </lineage>
</organism>
<keyword evidence="1" id="KW-0507">mRNA processing</keyword>
<proteinExistence type="predicted"/>